<dbReference type="GO" id="GO:0003866">
    <property type="term" value="F:3-phosphoshikimate 1-carboxyvinyltransferase activity"/>
    <property type="evidence" value="ECO:0007669"/>
    <property type="project" value="UniProtKB-UniRule"/>
</dbReference>
<evidence type="ECO:0000256" key="3">
    <source>
        <dbReference type="ARBA" id="ARBA00022490"/>
    </source>
</evidence>
<dbReference type="OrthoDB" id="9809920at2"/>
<comment type="caution">
    <text evidence="10">The sequence shown here is derived from an EMBL/GenBank/DDBJ whole genome shotgun (WGS) entry which is preliminary data.</text>
</comment>
<dbReference type="AlphaFoldDB" id="A0A0L6JNX3"/>
<dbReference type="STRING" id="398512.Bccel_2749"/>
<feature type="binding site" evidence="8">
    <location>
        <position position="19"/>
    </location>
    <ligand>
        <name>phosphoenolpyruvate</name>
        <dbReference type="ChEBI" id="CHEBI:58702"/>
    </ligand>
</feature>
<dbReference type="PATRIC" id="fig|398512.5.peg.2881"/>
<feature type="domain" description="Enolpyruvate transferase" evidence="9">
    <location>
        <begin position="4"/>
        <end position="421"/>
    </location>
</feature>
<dbReference type="GO" id="GO:0008652">
    <property type="term" value="P:amino acid biosynthetic process"/>
    <property type="evidence" value="ECO:0007669"/>
    <property type="project" value="UniProtKB-KW"/>
</dbReference>
<keyword evidence="11" id="KW-1185">Reference proteome</keyword>
<dbReference type="EMBL" id="LGTC01000001">
    <property type="protein sequence ID" value="KNY27478.1"/>
    <property type="molecule type" value="Genomic_DNA"/>
</dbReference>
<evidence type="ECO:0000256" key="1">
    <source>
        <dbReference type="ARBA" id="ARBA00004811"/>
    </source>
</evidence>
<dbReference type="GO" id="GO:0009423">
    <property type="term" value="P:chorismate biosynthetic process"/>
    <property type="evidence" value="ECO:0007669"/>
    <property type="project" value="UniProtKB-UniRule"/>
</dbReference>
<dbReference type="PANTHER" id="PTHR21090:SF5">
    <property type="entry name" value="PENTAFUNCTIONAL AROM POLYPEPTIDE"/>
    <property type="match status" value="1"/>
</dbReference>
<sequence length="426" mass="45992">MLIEQRDSLRGEITVPGDKSISHRAIMFGALAKGTTEIEGFLMGEDCLSTIDCFRKMQVGIEILPGNLVKVHGNGLYGLKPHPANSPLNTGKSGTSIRLLLGILAGQPFNSTVVRDESAQRKPVGRVVKPLRQMGASITGREDGNLCPLLVSPSKLKGIKYQLSFVNNEIKSPVLVAGLYAEGETTVVQTVKTRDHTELMLNYFGADIKVDGLTATSQRIENLYAQKVEIPGDISIAAYFITAGLLTQNSDITIKNVGFNPTRTGFIDVYKSMGAKIEVFNERMAGNEKVADIRVVSSELKACDIEGDIIPRLIDEIPIIAVAATQAKGTTTIKNLKGFKIKESGRVKAIVTELSKIGASIRETDDGIIIEGGKQLRGTIIESYNDASIAMAMSIAGLIAEGETMIRKAQVVDLAFPDFFPLLNNL</sequence>
<evidence type="ECO:0000256" key="2">
    <source>
        <dbReference type="ARBA" id="ARBA00009948"/>
    </source>
</evidence>
<feature type="binding site" evidence="8">
    <location>
        <position position="342"/>
    </location>
    <ligand>
        <name>3-phosphoshikimate</name>
        <dbReference type="ChEBI" id="CHEBI:145989"/>
    </ligand>
</feature>
<comment type="pathway">
    <text evidence="1 8">Metabolic intermediate biosynthesis; chorismate biosynthesis; chorismate from D-erythrose 4-phosphate and phosphoenolpyruvate: step 6/7.</text>
</comment>
<feature type="binding site" evidence="8">
    <location>
        <position position="19"/>
    </location>
    <ligand>
        <name>3-phosphoshikimate</name>
        <dbReference type="ChEBI" id="CHEBI:145989"/>
    </ligand>
</feature>
<dbReference type="Proteomes" id="UP000036923">
    <property type="component" value="Unassembled WGS sequence"/>
</dbReference>
<comment type="catalytic activity">
    <reaction evidence="7">
        <text>3-phosphoshikimate + phosphoenolpyruvate = 5-O-(1-carboxyvinyl)-3-phosphoshikimate + phosphate</text>
        <dbReference type="Rhea" id="RHEA:21256"/>
        <dbReference type="ChEBI" id="CHEBI:43474"/>
        <dbReference type="ChEBI" id="CHEBI:57701"/>
        <dbReference type="ChEBI" id="CHEBI:58702"/>
        <dbReference type="ChEBI" id="CHEBI:145989"/>
        <dbReference type="EC" id="2.5.1.19"/>
    </reaction>
    <physiologicalReaction direction="left-to-right" evidence="7">
        <dbReference type="Rhea" id="RHEA:21257"/>
    </physiologicalReaction>
</comment>
<dbReference type="PIRSF" id="PIRSF000505">
    <property type="entry name" value="EPSPS"/>
    <property type="match status" value="1"/>
</dbReference>
<dbReference type="Pfam" id="PF00275">
    <property type="entry name" value="EPSP_synthase"/>
    <property type="match status" value="1"/>
</dbReference>
<keyword evidence="5 8" id="KW-0808">Transferase</keyword>
<feature type="active site" description="Proton acceptor" evidence="8">
    <location>
        <position position="315"/>
    </location>
</feature>
<dbReference type="CDD" id="cd01556">
    <property type="entry name" value="EPSP_synthase"/>
    <property type="match status" value="1"/>
</dbReference>
<evidence type="ECO:0000256" key="8">
    <source>
        <dbReference type="HAMAP-Rule" id="MF_00210"/>
    </source>
</evidence>
<name>A0A0L6JNX3_9FIRM</name>
<dbReference type="EC" id="2.5.1.19" evidence="8"/>
<dbReference type="SUPFAM" id="SSF55205">
    <property type="entry name" value="EPT/RTPC-like"/>
    <property type="match status" value="1"/>
</dbReference>
<keyword evidence="4 8" id="KW-0028">Amino-acid biosynthesis</keyword>
<dbReference type="FunFam" id="3.65.10.10:FF:000005">
    <property type="entry name" value="3-phosphoshikimate 1-carboxyvinyltransferase"/>
    <property type="match status" value="1"/>
</dbReference>
<dbReference type="HAMAP" id="MF_00210">
    <property type="entry name" value="EPSP_synth"/>
    <property type="match status" value="1"/>
</dbReference>
<dbReference type="GO" id="GO:0009073">
    <property type="term" value="P:aromatic amino acid family biosynthetic process"/>
    <property type="evidence" value="ECO:0007669"/>
    <property type="project" value="UniProtKB-KW"/>
</dbReference>
<evidence type="ECO:0000313" key="11">
    <source>
        <dbReference type="Proteomes" id="UP000036923"/>
    </source>
</evidence>
<keyword evidence="6 8" id="KW-0057">Aromatic amino acid biosynthesis</keyword>
<comment type="caution">
    <text evidence="8">Lacks conserved residue(s) required for the propagation of feature annotation.</text>
</comment>
<evidence type="ECO:0000313" key="10">
    <source>
        <dbReference type="EMBL" id="KNY27478.1"/>
    </source>
</evidence>
<dbReference type="InterPro" id="IPR001986">
    <property type="entry name" value="Enolpyruvate_Tfrase_dom"/>
</dbReference>
<gene>
    <name evidence="8" type="primary">aroA</name>
    <name evidence="10" type="ORF">Bccel_2749</name>
</gene>
<dbReference type="eggNOG" id="COG0128">
    <property type="taxonomic scope" value="Bacteria"/>
</dbReference>
<evidence type="ECO:0000256" key="4">
    <source>
        <dbReference type="ARBA" id="ARBA00022605"/>
    </source>
</evidence>
<accession>A0A0L6JNX3</accession>
<feature type="binding site" evidence="8">
    <location>
        <position position="94"/>
    </location>
    <ligand>
        <name>phosphoenolpyruvate</name>
        <dbReference type="ChEBI" id="CHEBI:58702"/>
    </ligand>
</feature>
<comment type="subcellular location">
    <subcellularLocation>
        <location evidence="8">Cytoplasm</location>
    </subcellularLocation>
</comment>
<dbReference type="InterPro" id="IPR013792">
    <property type="entry name" value="RNA3'P_cycl/enolpyr_Trfase_a/b"/>
</dbReference>
<proteinExistence type="inferred from homology"/>
<comment type="subunit">
    <text evidence="8">Monomer.</text>
</comment>
<dbReference type="PANTHER" id="PTHR21090">
    <property type="entry name" value="AROM/DEHYDROQUINATE SYNTHASE"/>
    <property type="match status" value="1"/>
</dbReference>
<evidence type="ECO:0000256" key="7">
    <source>
        <dbReference type="ARBA" id="ARBA00044633"/>
    </source>
</evidence>
<protein>
    <recommendedName>
        <fullName evidence="8">3-phosphoshikimate 1-carboxyvinyltransferase</fullName>
        <ecNumber evidence="8">2.5.1.19</ecNumber>
    </recommendedName>
    <alternativeName>
        <fullName evidence="8">5-enolpyruvylshikimate-3-phosphate synthase</fullName>
        <shortName evidence="8">EPSP synthase</shortName>
        <shortName evidence="8">EPSPS</shortName>
    </alternativeName>
</protein>
<evidence type="ECO:0000256" key="5">
    <source>
        <dbReference type="ARBA" id="ARBA00022679"/>
    </source>
</evidence>
<feature type="binding site" evidence="8">
    <location>
        <position position="346"/>
    </location>
    <ligand>
        <name>phosphoenolpyruvate</name>
        <dbReference type="ChEBI" id="CHEBI:58702"/>
    </ligand>
</feature>
<comment type="function">
    <text evidence="8">Catalyzes the transfer of the enolpyruvyl moiety of phosphoenolpyruvate (PEP) to the 5-hydroxyl of shikimate-3-phosphate (S3P) to produce enolpyruvyl shikimate-3-phosphate and inorganic phosphate.</text>
</comment>
<dbReference type="UniPathway" id="UPA00053">
    <property type="reaction ID" value="UER00089"/>
</dbReference>
<dbReference type="NCBIfam" id="TIGR01356">
    <property type="entry name" value="aroA"/>
    <property type="match status" value="1"/>
</dbReference>
<dbReference type="Gene3D" id="3.65.10.10">
    <property type="entry name" value="Enolpyruvate transferase domain"/>
    <property type="match status" value="2"/>
</dbReference>
<reference evidence="11" key="1">
    <citation type="submission" date="2015-07" db="EMBL/GenBank/DDBJ databases">
        <title>Near-Complete Genome Sequence of the Cellulolytic Bacterium Bacteroides (Pseudobacteroides) cellulosolvens ATCC 35603.</title>
        <authorList>
            <person name="Dassa B."/>
            <person name="Utturkar S.M."/>
            <person name="Klingeman D.M."/>
            <person name="Hurt R.A."/>
            <person name="Keller M."/>
            <person name="Xu J."/>
            <person name="Reddy Y.H.K."/>
            <person name="Borovok I."/>
            <person name="Grinberg I.R."/>
            <person name="Lamed R."/>
            <person name="Zhivin O."/>
            <person name="Bayer E.A."/>
            <person name="Brown S.D."/>
        </authorList>
    </citation>
    <scope>NUCLEOTIDE SEQUENCE [LARGE SCALE GENOMIC DNA]</scope>
    <source>
        <strain evidence="11">DSM 2933</strain>
    </source>
</reference>
<keyword evidence="3 8" id="KW-0963">Cytoplasm</keyword>
<comment type="similarity">
    <text evidence="2 8">Belongs to the EPSP synthase family.</text>
</comment>
<evidence type="ECO:0000256" key="6">
    <source>
        <dbReference type="ARBA" id="ARBA00023141"/>
    </source>
</evidence>
<dbReference type="InterPro" id="IPR006264">
    <property type="entry name" value="EPSP_synthase"/>
</dbReference>
<feature type="binding site" evidence="8">
    <location>
        <position position="315"/>
    </location>
    <ligand>
        <name>3-phosphoshikimate</name>
        <dbReference type="ChEBI" id="CHEBI:145989"/>
    </ligand>
</feature>
<dbReference type="GO" id="GO:0005737">
    <property type="term" value="C:cytoplasm"/>
    <property type="evidence" value="ECO:0007669"/>
    <property type="project" value="UniProtKB-SubCell"/>
</dbReference>
<organism evidence="10 11">
    <name type="scientific">Pseudobacteroides cellulosolvens ATCC 35603 = DSM 2933</name>
    <dbReference type="NCBI Taxonomy" id="398512"/>
    <lineage>
        <taxon>Bacteria</taxon>
        <taxon>Bacillati</taxon>
        <taxon>Bacillota</taxon>
        <taxon>Clostridia</taxon>
        <taxon>Eubacteriales</taxon>
        <taxon>Oscillospiraceae</taxon>
        <taxon>Pseudobacteroides</taxon>
    </lineage>
</organism>
<evidence type="ECO:0000259" key="9">
    <source>
        <dbReference type="Pfam" id="PF00275"/>
    </source>
</evidence>
<feature type="binding site" evidence="8">
    <location>
        <position position="24"/>
    </location>
    <ligand>
        <name>3-phosphoshikimate</name>
        <dbReference type="ChEBI" id="CHEBI:145989"/>
    </ligand>
</feature>
<dbReference type="InterPro" id="IPR036968">
    <property type="entry name" value="Enolpyruvate_Tfrase_sf"/>
</dbReference>
<feature type="binding site" evidence="8">
    <location>
        <position position="20"/>
    </location>
    <ligand>
        <name>3-phosphoshikimate</name>
        <dbReference type="ChEBI" id="CHEBI:145989"/>
    </ligand>
</feature>
<dbReference type="RefSeq" id="WP_036944045.1">
    <property type="nucleotide sequence ID" value="NZ_JQKC01000025.1"/>
</dbReference>